<feature type="transmembrane region" description="Helical" evidence="1">
    <location>
        <begin position="6"/>
        <end position="22"/>
    </location>
</feature>
<reference evidence="2" key="1">
    <citation type="submission" date="2020-05" db="EMBL/GenBank/DDBJ databases">
        <authorList>
            <person name="Chiriac C."/>
            <person name="Salcher M."/>
            <person name="Ghai R."/>
            <person name="Kavagutti S V."/>
        </authorList>
    </citation>
    <scope>NUCLEOTIDE SEQUENCE</scope>
</reference>
<organism evidence="2">
    <name type="scientific">freshwater metagenome</name>
    <dbReference type="NCBI Taxonomy" id="449393"/>
    <lineage>
        <taxon>unclassified sequences</taxon>
        <taxon>metagenomes</taxon>
        <taxon>ecological metagenomes</taxon>
    </lineage>
</organism>
<protein>
    <submittedName>
        <fullName evidence="2">Unannotated protein</fullName>
    </submittedName>
</protein>
<keyword evidence="1" id="KW-0812">Transmembrane</keyword>
<gene>
    <name evidence="2" type="ORF">UFOPK1395_00657</name>
</gene>
<keyword evidence="1" id="KW-1133">Transmembrane helix</keyword>
<dbReference type="Pfam" id="PF04657">
    <property type="entry name" value="DMT_YdcZ"/>
    <property type="match status" value="1"/>
</dbReference>
<evidence type="ECO:0000313" key="2">
    <source>
        <dbReference type="EMBL" id="CAB4534102.1"/>
    </source>
</evidence>
<keyword evidence="1" id="KW-0472">Membrane</keyword>
<accession>A0A6J6B4U7</accession>
<name>A0A6J6B4U7_9ZZZZ</name>
<proteinExistence type="predicted"/>
<dbReference type="AlphaFoldDB" id="A0A6J6B4U7"/>
<evidence type="ECO:0000256" key="1">
    <source>
        <dbReference type="SAM" id="Phobius"/>
    </source>
</evidence>
<feature type="transmembrane region" description="Helical" evidence="1">
    <location>
        <begin position="61"/>
        <end position="83"/>
    </location>
</feature>
<dbReference type="InterPro" id="IPR006750">
    <property type="entry name" value="YdcZ"/>
</dbReference>
<dbReference type="EMBL" id="CAEZSB010000056">
    <property type="protein sequence ID" value="CAB4534102.1"/>
    <property type="molecule type" value="Genomic_DNA"/>
</dbReference>
<sequence length="91" mass="9488">MPAGPWWIYTGGVIGVFYIAFTSTIVQHLGVLTFTLFSVGGQLAGSLIIDLVSPTDGVSVSAYLIAGLAMTYVGVIAGGVSSLRVKKPQRQ</sequence>
<feature type="transmembrane region" description="Helical" evidence="1">
    <location>
        <begin position="29"/>
        <end position="49"/>
    </location>
</feature>